<organism evidence="1 2">
    <name type="scientific">Acrasis kona</name>
    <dbReference type="NCBI Taxonomy" id="1008807"/>
    <lineage>
        <taxon>Eukaryota</taxon>
        <taxon>Discoba</taxon>
        <taxon>Heterolobosea</taxon>
        <taxon>Tetramitia</taxon>
        <taxon>Eutetramitia</taxon>
        <taxon>Acrasidae</taxon>
        <taxon>Acrasis</taxon>
    </lineage>
</organism>
<comment type="caution">
    <text evidence="1">The sequence shown here is derived from an EMBL/GenBank/DDBJ whole genome shotgun (WGS) entry which is preliminary data.</text>
</comment>
<dbReference type="GO" id="GO:0005929">
    <property type="term" value="C:cilium"/>
    <property type="evidence" value="ECO:0007669"/>
    <property type="project" value="TreeGrafter"/>
</dbReference>
<reference evidence="1 2" key="1">
    <citation type="submission" date="2024-03" db="EMBL/GenBank/DDBJ databases">
        <title>The Acrasis kona genome and developmental transcriptomes reveal deep origins of eukaryotic multicellular pathways.</title>
        <authorList>
            <person name="Sheikh S."/>
            <person name="Fu C.-J."/>
            <person name="Brown M.W."/>
            <person name="Baldauf S.L."/>
        </authorList>
    </citation>
    <scope>NUCLEOTIDE SEQUENCE [LARGE SCALE GENOMIC DNA]</scope>
    <source>
        <strain evidence="1 2">ATCC MYA-3509</strain>
    </source>
</reference>
<dbReference type="Proteomes" id="UP001431209">
    <property type="component" value="Unassembled WGS sequence"/>
</dbReference>
<dbReference type="EMBL" id="JAOPGA020001124">
    <property type="protein sequence ID" value="KAL0485302.1"/>
    <property type="molecule type" value="Genomic_DNA"/>
</dbReference>
<accession>A0AAW2Z9F6</accession>
<evidence type="ECO:0000313" key="1">
    <source>
        <dbReference type="EMBL" id="KAL0485302.1"/>
    </source>
</evidence>
<sequence>MIQTNKVHEGDRVPTINVEKEESVLQYSIAHCSSEDHEHPSNNLLTLKGVTKVSGGWATARLCKYPQILILKLPPNVLLDEISKSEFLINVHKQPTFIETEASFDGKVFYRTGQITSKSLGESEMIWSIDTGRDMWNNTLRLRSKNQVTHIKYTFDRNLPSTELNVYNQIQVLGLSVHTKKRRDDLSHMQVDKKYELPNAQDVDEQDFIDAENISVQKKNHAAQVQFDLLQSKLMISDQVAEKIKLVLHKKLIVIHVDENYEEAAQIDLIYKQLLSYAEQLLIYEQDINIAVKKEDFSYAAALKKEHERTKVLFESYYNEKWMNMPNIPIANKKLIDPHTGELNFMQKKLLQRINEAEIHFDEDDYFEGKMYREDRYEFNFGSDFLDLYQSNIAADKARVMKTFLDECENIIQHQEFRNEKEDEISHEEGYLMALRKEEVLEDSVRIAASLFEYGNDSLRDVAEGIKHFTTFMEQFSTIFEPSELRNKCSFIVSSITDIEVKSKQLEDLFLSSIGRLTRNKRLGPQFVLDGLMKGRLGNKPINHLELRASLQFMNGKFFKNSTAYCDSKQVTSHIGQVACLAINSDDLIFKKIGIQLCIDMYEQGGRKQLESVWAKLEGDGKKDVLDAIELYDQELYNHYIE</sequence>
<dbReference type="PANTHER" id="PTHR13371:SF0">
    <property type="entry name" value="CENTROSOMAL PROTEIN OF 104 KDA"/>
    <property type="match status" value="1"/>
</dbReference>
<dbReference type="PANTHER" id="PTHR13371">
    <property type="entry name" value="GLYCINE-, GLUTAMATE-, THIENYLCYCLOHEXYLPIPERIDINE-BINDING PROTEIN"/>
    <property type="match status" value="1"/>
</dbReference>
<protein>
    <submittedName>
        <fullName evidence="1">N-acyl-aromatic-L-amino acid amidohydrolase</fullName>
    </submittedName>
</protein>
<evidence type="ECO:0000313" key="2">
    <source>
        <dbReference type="Proteomes" id="UP001431209"/>
    </source>
</evidence>
<keyword evidence="2" id="KW-1185">Reference proteome</keyword>
<proteinExistence type="predicted"/>
<name>A0AAW2Z9F6_9EUKA</name>
<gene>
    <name evidence="1" type="ORF">AKO1_011670</name>
</gene>
<dbReference type="InterPro" id="IPR052607">
    <property type="entry name" value="CEP104-like"/>
</dbReference>
<dbReference type="AlphaFoldDB" id="A0AAW2Z9F6"/>